<feature type="chain" id="PRO_5033611982" evidence="2">
    <location>
        <begin position="22"/>
        <end position="116"/>
    </location>
</feature>
<dbReference type="GO" id="GO:0009506">
    <property type="term" value="C:plasmodesma"/>
    <property type="evidence" value="ECO:0007669"/>
    <property type="project" value="UniProtKB-ARBA"/>
</dbReference>
<evidence type="ECO:0000313" key="5">
    <source>
        <dbReference type="EnsemblPlants" id="Ma07_p28190.1"/>
    </source>
</evidence>
<feature type="signal peptide" evidence="2">
    <location>
        <begin position="1"/>
        <end position="21"/>
    </location>
</feature>
<dbReference type="OMA" id="MFSANTV"/>
<dbReference type="EnsemblPlants" id="Ma07_t28190.1">
    <property type="protein sequence ID" value="Ma07_p28190.1"/>
    <property type="gene ID" value="Ma07_g28190"/>
</dbReference>
<dbReference type="InterPro" id="IPR012946">
    <property type="entry name" value="X8"/>
</dbReference>
<evidence type="ECO:0000313" key="4">
    <source>
        <dbReference type="EMBL" id="CAG1858004.1"/>
    </source>
</evidence>
<dbReference type="PANTHER" id="PTHR31044">
    <property type="entry name" value="BETA-1,3 GLUCANASE"/>
    <property type="match status" value="1"/>
</dbReference>
<proteinExistence type="predicted"/>
<dbReference type="AlphaFoldDB" id="A0A804K0U7"/>
<evidence type="ECO:0000256" key="2">
    <source>
        <dbReference type="SAM" id="SignalP"/>
    </source>
</evidence>
<dbReference type="EMBL" id="HG996473">
    <property type="protein sequence ID" value="CAG1858004.1"/>
    <property type="molecule type" value="Genomic_DNA"/>
</dbReference>
<evidence type="ECO:0000259" key="3">
    <source>
        <dbReference type="SMART" id="SM00768"/>
    </source>
</evidence>
<sequence>MIIAGLLLLVLTVSIFGGSDAAWCVWQAHVSTTALQKTMDYACGAGADCNPILQDGACYNPNTVLFDCSYGANSFHQRNGQAQTARDFSATAMLTCTDPSANGCLSCNSQVPIFSV</sequence>
<feature type="domain" description="X8" evidence="3">
    <location>
        <begin position="22"/>
        <end position="106"/>
    </location>
</feature>
<name>A0A804K0U7_MUSAM</name>
<dbReference type="InterPro" id="IPR044788">
    <property type="entry name" value="X8_dom_prot"/>
</dbReference>
<organism evidence="5 6">
    <name type="scientific">Musa acuminata subsp. malaccensis</name>
    <name type="common">Wild banana</name>
    <name type="synonym">Musa malaccensis</name>
    <dbReference type="NCBI Taxonomy" id="214687"/>
    <lineage>
        <taxon>Eukaryota</taxon>
        <taxon>Viridiplantae</taxon>
        <taxon>Streptophyta</taxon>
        <taxon>Embryophyta</taxon>
        <taxon>Tracheophyta</taxon>
        <taxon>Spermatophyta</taxon>
        <taxon>Magnoliopsida</taxon>
        <taxon>Liliopsida</taxon>
        <taxon>Zingiberales</taxon>
        <taxon>Musaceae</taxon>
        <taxon>Musa</taxon>
    </lineage>
</organism>
<keyword evidence="1 2" id="KW-0732">Signal</keyword>
<reference evidence="4" key="1">
    <citation type="submission" date="2021-03" db="EMBL/GenBank/DDBJ databases">
        <authorList>
            <consortium name="Genoscope - CEA"/>
            <person name="William W."/>
        </authorList>
    </citation>
    <scope>NUCLEOTIDE SEQUENCE</scope>
    <source>
        <strain evidence="4">Doubled-haploid Pahang</strain>
    </source>
</reference>
<dbReference type="InParanoid" id="A0A804K0U7"/>
<dbReference type="PANTHER" id="PTHR31044:SF25">
    <property type="entry name" value="PLASMODESMATA CALLOSE-BINDING PROTEIN 3"/>
    <property type="match status" value="1"/>
</dbReference>
<dbReference type="Gramene" id="Ma07_t28190.1">
    <property type="protein sequence ID" value="Ma07_p28190.1"/>
    <property type="gene ID" value="Ma07_g28190"/>
</dbReference>
<reference evidence="5" key="2">
    <citation type="submission" date="2021-05" db="UniProtKB">
        <authorList>
            <consortium name="EnsemblPlants"/>
        </authorList>
    </citation>
    <scope>IDENTIFICATION</scope>
    <source>
        <strain evidence="5">subsp. malaccensis</strain>
    </source>
</reference>
<dbReference type="Proteomes" id="UP000012960">
    <property type="component" value="Unplaced"/>
</dbReference>
<evidence type="ECO:0000256" key="1">
    <source>
        <dbReference type="ARBA" id="ARBA00022729"/>
    </source>
</evidence>
<evidence type="ECO:0000313" key="6">
    <source>
        <dbReference type="Proteomes" id="UP000012960"/>
    </source>
</evidence>
<dbReference type="Pfam" id="PF07983">
    <property type="entry name" value="X8"/>
    <property type="match status" value="1"/>
</dbReference>
<gene>
    <name evidence="4" type="ORF">GSMUA_26340.1</name>
</gene>
<accession>A0A804K0U7</accession>
<protein>
    <submittedName>
        <fullName evidence="4">(wild Malaysian banana) hypothetical protein</fullName>
    </submittedName>
</protein>
<dbReference type="SMART" id="SM00768">
    <property type="entry name" value="X8"/>
    <property type="match status" value="1"/>
</dbReference>
<keyword evidence="6" id="KW-1185">Reference proteome</keyword>